<dbReference type="Proteomes" id="UP000220133">
    <property type="component" value="Chromosome"/>
</dbReference>
<accession>A0A291R0F2</accession>
<dbReference type="KEGG" id="cbae:COR50_22060"/>
<proteinExistence type="predicted"/>
<organism evidence="3 4">
    <name type="scientific">Chitinophaga caeni</name>
    <dbReference type="NCBI Taxonomy" id="2029983"/>
    <lineage>
        <taxon>Bacteria</taxon>
        <taxon>Pseudomonadati</taxon>
        <taxon>Bacteroidota</taxon>
        <taxon>Chitinophagia</taxon>
        <taxon>Chitinophagales</taxon>
        <taxon>Chitinophagaceae</taxon>
        <taxon>Chitinophaga</taxon>
    </lineage>
</organism>
<dbReference type="AlphaFoldDB" id="A0A291R0F2"/>
<gene>
    <name evidence="3" type="ORF">COR50_22060</name>
</gene>
<feature type="chain" id="PRO_5013194598" evidence="1">
    <location>
        <begin position="23"/>
        <end position="427"/>
    </location>
</feature>
<evidence type="ECO:0000256" key="1">
    <source>
        <dbReference type="SAM" id="SignalP"/>
    </source>
</evidence>
<keyword evidence="4" id="KW-1185">Reference proteome</keyword>
<reference evidence="3 4" key="1">
    <citation type="submission" date="2017-10" db="EMBL/GenBank/DDBJ databases">
        <title>Paenichitinophaga pekingensis gen. nov., sp. nov., isolated from activated sludge.</title>
        <authorList>
            <person name="Jin D."/>
            <person name="Kong X."/>
            <person name="Deng Y."/>
            <person name="Bai Z."/>
        </authorList>
    </citation>
    <scope>NUCLEOTIDE SEQUENCE [LARGE SCALE GENOMIC DNA]</scope>
    <source>
        <strain evidence="3 4">13</strain>
    </source>
</reference>
<feature type="domain" description="DUF5077" evidence="2">
    <location>
        <begin position="32"/>
        <end position="152"/>
    </location>
</feature>
<protein>
    <submittedName>
        <fullName evidence="3">Nematoblast specific protein</fullName>
    </submittedName>
</protein>
<name>A0A291R0F2_9BACT</name>
<evidence type="ECO:0000313" key="3">
    <source>
        <dbReference type="EMBL" id="ATL49641.1"/>
    </source>
</evidence>
<sequence>MTKLFIATAFACSFLYSEQSIAASNAPDTTAVPLFSNAYVYPSRDAGNGEIGRGGLRAWKSKEGYTKTFFLVNQPGPLALSLKLQPGSAASKLSVQLGNEKKALNVPAGSASITLPVGEYNVTAKGYHAVEIHALEGSSLPMIEDVLFSGPNAESIQYNASRYRGAPATHLSYPVPPNSGDVEWFYNEINVPADAQPLHSYYMVNGFSGGYFGIQINSKTERRVLFSIWSAYDTQDPKQIPEEYAVKLVRKGKDVTINEFGNEGSGGQSFWKFNWKAETTYKLLVHAKPNGDHTVYSGYFFDPAVGKWKLIATWDKAKSGGKYLGGLYSFVENFSDNGEDFFKARYGNQWVRTAKGEWIELTKARFSTTANPKVHQRFDVGGGLEKGMFYMFSGGFREVGNQYKGSMIERPATKVPPAIDLEHLPKQ</sequence>
<dbReference type="InterPro" id="IPR021862">
    <property type="entry name" value="DUF3472"/>
</dbReference>
<dbReference type="OrthoDB" id="6014523at2"/>
<keyword evidence="1" id="KW-0732">Signal</keyword>
<evidence type="ECO:0000259" key="2">
    <source>
        <dbReference type="Pfam" id="PF16871"/>
    </source>
</evidence>
<evidence type="ECO:0000313" key="4">
    <source>
        <dbReference type="Proteomes" id="UP000220133"/>
    </source>
</evidence>
<dbReference type="Pfam" id="PF11958">
    <property type="entry name" value="DUF3472"/>
    <property type="match status" value="1"/>
</dbReference>
<dbReference type="RefSeq" id="WP_098196008.1">
    <property type="nucleotide sequence ID" value="NZ_CP023777.1"/>
</dbReference>
<dbReference type="Pfam" id="PF16871">
    <property type="entry name" value="DUF5077"/>
    <property type="match status" value="1"/>
</dbReference>
<feature type="signal peptide" evidence="1">
    <location>
        <begin position="1"/>
        <end position="22"/>
    </location>
</feature>
<dbReference type="EMBL" id="CP023777">
    <property type="protein sequence ID" value="ATL49641.1"/>
    <property type="molecule type" value="Genomic_DNA"/>
</dbReference>
<dbReference type="InterPro" id="IPR031712">
    <property type="entry name" value="DUF5077"/>
</dbReference>